<evidence type="ECO:0000313" key="2">
    <source>
        <dbReference type="EMBL" id="KAE9532817.1"/>
    </source>
</evidence>
<keyword evidence="1" id="KW-0472">Membrane</keyword>
<accession>A0A6G0TH52</accession>
<feature type="transmembrane region" description="Helical" evidence="1">
    <location>
        <begin position="90"/>
        <end position="110"/>
    </location>
</feature>
<dbReference type="AlphaFoldDB" id="A0A6G0TH52"/>
<keyword evidence="1" id="KW-0812">Transmembrane</keyword>
<evidence type="ECO:0000256" key="1">
    <source>
        <dbReference type="SAM" id="Phobius"/>
    </source>
</evidence>
<organism evidence="2 3">
    <name type="scientific">Aphis glycines</name>
    <name type="common">Soybean aphid</name>
    <dbReference type="NCBI Taxonomy" id="307491"/>
    <lineage>
        <taxon>Eukaryota</taxon>
        <taxon>Metazoa</taxon>
        <taxon>Ecdysozoa</taxon>
        <taxon>Arthropoda</taxon>
        <taxon>Hexapoda</taxon>
        <taxon>Insecta</taxon>
        <taxon>Pterygota</taxon>
        <taxon>Neoptera</taxon>
        <taxon>Paraneoptera</taxon>
        <taxon>Hemiptera</taxon>
        <taxon>Sternorrhyncha</taxon>
        <taxon>Aphidomorpha</taxon>
        <taxon>Aphidoidea</taxon>
        <taxon>Aphididae</taxon>
        <taxon>Aphidini</taxon>
        <taxon>Aphis</taxon>
        <taxon>Aphis</taxon>
    </lineage>
</organism>
<dbReference type="EMBL" id="VYZN01000038">
    <property type="protein sequence ID" value="KAE9532817.1"/>
    <property type="molecule type" value="Genomic_DNA"/>
</dbReference>
<keyword evidence="1" id="KW-1133">Transmembrane helix</keyword>
<comment type="caution">
    <text evidence="2">The sequence shown here is derived from an EMBL/GenBank/DDBJ whole genome shotgun (WGS) entry which is preliminary data.</text>
</comment>
<reference evidence="2 3" key="1">
    <citation type="submission" date="2019-08" db="EMBL/GenBank/DDBJ databases">
        <title>The genome of the soybean aphid Biotype 1, its phylome, world population structure and adaptation to the North American continent.</title>
        <authorList>
            <person name="Giordano R."/>
            <person name="Donthu R.K."/>
            <person name="Hernandez A.G."/>
            <person name="Wright C.L."/>
            <person name="Zimin A.V."/>
        </authorList>
    </citation>
    <scope>NUCLEOTIDE SEQUENCE [LARGE SCALE GENOMIC DNA]</scope>
    <source>
        <tissue evidence="2">Whole aphids</tissue>
    </source>
</reference>
<evidence type="ECO:0000313" key="3">
    <source>
        <dbReference type="Proteomes" id="UP000475862"/>
    </source>
</evidence>
<dbReference type="Proteomes" id="UP000475862">
    <property type="component" value="Unassembled WGS sequence"/>
</dbReference>
<sequence>MVITQKPISINTWNFHLIFILVVDKNILGDQKNLKISHKPFLFIIYNRSKFKFLRNMSKSRKFTIFLQIAIENSKRHYKEKCYGRLNFKFLRNCVTITIYPKMILITYLLGIRNNHFFFILFIKSFNLNFGVFRPLKHKPPFSPPTRKYILRCEIISVQNRFSYTMISIIIGFKFNTSIDHYSDLLYSRTPSLKRKLNLVGTLGGQK</sequence>
<gene>
    <name evidence="2" type="ORF">AGLY_009898</name>
</gene>
<protein>
    <submittedName>
        <fullName evidence="2">Uncharacterized protein</fullName>
    </submittedName>
</protein>
<keyword evidence="3" id="KW-1185">Reference proteome</keyword>
<proteinExistence type="predicted"/>
<name>A0A6G0TH52_APHGL</name>